<dbReference type="InterPro" id="IPR029033">
    <property type="entry name" value="His_PPase_superfam"/>
</dbReference>
<proteinExistence type="predicted"/>
<dbReference type="Gene3D" id="3.40.50.1240">
    <property type="entry name" value="Phosphoglycerate mutase-like"/>
    <property type="match status" value="1"/>
</dbReference>
<dbReference type="GO" id="GO:0006003">
    <property type="term" value="P:fructose 2,6-bisphosphate metabolic process"/>
    <property type="evidence" value="ECO:0007669"/>
    <property type="project" value="InterPro"/>
</dbReference>
<dbReference type="InterPro" id="IPR003094">
    <property type="entry name" value="6Pfruct_kin"/>
</dbReference>
<dbReference type="InterPro" id="IPR050275">
    <property type="entry name" value="PGM_Phosphatase"/>
</dbReference>
<keyword evidence="4" id="KW-1185">Reference proteome</keyword>
<name>A0A0U5BCG6_9BACL</name>
<dbReference type="SUPFAM" id="SSF53254">
    <property type="entry name" value="Phosphoglycerate mutase-like"/>
    <property type="match status" value="1"/>
</dbReference>
<keyword evidence="1" id="KW-0324">Glycolysis</keyword>
<dbReference type="InterPro" id="IPR013078">
    <property type="entry name" value="His_Pase_superF_clade-1"/>
</dbReference>
<dbReference type="CDD" id="cd07067">
    <property type="entry name" value="HP_PGM_like"/>
    <property type="match status" value="1"/>
</dbReference>
<evidence type="ECO:0000313" key="4">
    <source>
        <dbReference type="Proteomes" id="UP000217696"/>
    </source>
</evidence>
<sequence>MNTHSSTHIYLIRHGETDWNAARRIQGHSDIPLNQAGREQALRLAEHLQHIPIDRICVSDLQRAVETARPLAACLGLPLHRFYEFRERNYGEWEGKKYEEVQAEIPDVNTWTEQNRRYNIETFTSMQQRGMNCLQSILQENRSEHLAVISHGGMLNALLHHMSSGEYGTGKTRWTNTACTHVEYRADTWIVHTINDGSHLQ</sequence>
<dbReference type="OrthoDB" id="9782128at2"/>
<dbReference type="PANTHER" id="PTHR48100:SF1">
    <property type="entry name" value="HISTIDINE PHOSPHATASE FAMILY PROTEIN-RELATED"/>
    <property type="match status" value="1"/>
</dbReference>
<evidence type="ECO:0000313" key="3">
    <source>
        <dbReference type="EMBL" id="BAU29302.1"/>
    </source>
</evidence>
<dbReference type="InterPro" id="IPR001345">
    <property type="entry name" value="PG/BPGM_mutase_AS"/>
</dbReference>
<dbReference type="GO" id="GO:0005737">
    <property type="term" value="C:cytoplasm"/>
    <property type="evidence" value="ECO:0007669"/>
    <property type="project" value="TreeGrafter"/>
</dbReference>
<dbReference type="EMBL" id="AP017312">
    <property type="protein sequence ID" value="BAU29302.1"/>
    <property type="molecule type" value="Genomic_DNA"/>
</dbReference>
<keyword evidence="2" id="KW-0413">Isomerase</keyword>
<dbReference type="Proteomes" id="UP000217696">
    <property type="component" value="Chromosome"/>
</dbReference>
<dbReference type="RefSeq" id="WP_096466988.1">
    <property type="nucleotide sequence ID" value="NZ_AP017312.1"/>
</dbReference>
<organism evidence="3 4">
    <name type="scientific">Aneurinibacillus soli</name>
    <dbReference type="NCBI Taxonomy" id="1500254"/>
    <lineage>
        <taxon>Bacteria</taxon>
        <taxon>Bacillati</taxon>
        <taxon>Bacillota</taxon>
        <taxon>Bacilli</taxon>
        <taxon>Bacillales</taxon>
        <taxon>Paenibacillaceae</taxon>
        <taxon>Aneurinibacillus group</taxon>
        <taxon>Aneurinibacillus</taxon>
    </lineage>
</organism>
<dbReference type="SMART" id="SM00855">
    <property type="entry name" value="PGAM"/>
    <property type="match status" value="1"/>
</dbReference>
<reference evidence="3 4" key="1">
    <citation type="submission" date="2015-12" db="EMBL/GenBank/DDBJ databases">
        <title>Genome sequence of Aneurinibacillus soli.</title>
        <authorList>
            <person name="Lee J.S."/>
            <person name="Lee K.C."/>
            <person name="Kim K.K."/>
            <person name="Lee B.W."/>
        </authorList>
    </citation>
    <scope>NUCLEOTIDE SEQUENCE [LARGE SCALE GENOMIC DNA]</scope>
    <source>
        <strain evidence="3 4">CB4</strain>
    </source>
</reference>
<dbReference type="KEGG" id="asoc:CB4_03489"/>
<dbReference type="GO" id="GO:0043755">
    <property type="term" value="F:alpha-ribazole phosphatase activity"/>
    <property type="evidence" value="ECO:0007669"/>
    <property type="project" value="UniProtKB-EC"/>
</dbReference>
<dbReference type="AlphaFoldDB" id="A0A0U5BCG6"/>
<dbReference type="PANTHER" id="PTHR48100">
    <property type="entry name" value="BROAD-SPECIFICITY PHOSPHATASE YOR283W-RELATED"/>
    <property type="match status" value="1"/>
</dbReference>
<protein>
    <submittedName>
        <fullName evidence="3">Alpha-ribazole phosphatase</fullName>
        <ecNumber evidence="3">3.1.3.73</ecNumber>
    </submittedName>
</protein>
<evidence type="ECO:0000256" key="1">
    <source>
        <dbReference type="ARBA" id="ARBA00023152"/>
    </source>
</evidence>
<evidence type="ECO:0000256" key="2">
    <source>
        <dbReference type="ARBA" id="ARBA00023235"/>
    </source>
</evidence>
<dbReference type="PROSITE" id="PS00175">
    <property type="entry name" value="PG_MUTASE"/>
    <property type="match status" value="1"/>
</dbReference>
<dbReference type="PRINTS" id="PR00991">
    <property type="entry name" value="6PFRUCTKNASE"/>
</dbReference>
<dbReference type="GO" id="GO:0005524">
    <property type="term" value="F:ATP binding"/>
    <property type="evidence" value="ECO:0007669"/>
    <property type="project" value="InterPro"/>
</dbReference>
<gene>
    <name evidence="3" type="primary">cobC</name>
    <name evidence="3" type="ORF">CB4_03489</name>
</gene>
<keyword evidence="3" id="KW-0378">Hydrolase</keyword>
<dbReference type="Pfam" id="PF00300">
    <property type="entry name" value="His_Phos_1"/>
    <property type="match status" value="1"/>
</dbReference>
<accession>A0A0U5BCG6</accession>
<dbReference type="EC" id="3.1.3.73" evidence="3"/>